<dbReference type="PROSITE" id="PS00518">
    <property type="entry name" value="ZF_RING_1"/>
    <property type="match status" value="1"/>
</dbReference>
<dbReference type="InterPro" id="IPR017907">
    <property type="entry name" value="Znf_RING_CS"/>
</dbReference>
<dbReference type="GO" id="GO:0045087">
    <property type="term" value="P:innate immune response"/>
    <property type="evidence" value="ECO:0007669"/>
    <property type="project" value="UniProtKB-KW"/>
</dbReference>
<dbReference type="Gene3D" id="4.10.830.40">
    <property type="match status" value="1"/>
</dbReference>
<dbReference type="PROSITE" id="PS50188">
    <property type="entry name" value="B302_SPRY"/>
    <property type="match status" value="1"/>
</dbReference>
<evidence type="ECO:0000256" key="2">
    <source>
        <dbReference type="ARBA" id="ARBA00022723"/>
    </source>
</evidence>
<dbReference type="Gene3D" id="3.30.40.10">
    <property type="entry name" value="Zinc/RING finger domain, C3HC4 (zinc finger)"/>
    <property type="match status" value="1"/>
</dbReference>
<evidence type="ECO:0000259" key="9">
    <source>
        <dbReference type="PROSITE" id="PS50188"/>
    </source>
</evidence>
<keyword evidence="10" id="KW-1185">Reference proteome</keyword>
<dbReference type="KEGG" id="caua:113057549"/>
<dbReference type="PROSITE" id="PS50089">
    <property type="entry name" value="ZF_RING_2"/>
    <property type="match status" value="1"/>
</dbReference>
<dbReference type="InterPro" id="IPR003879">
    <property type="entry name" value="Butyrophylin_SPRY"/>
</dbReference>
<sequence>MDARQEELKCPVCVEPFTDPVRLPCGHNFCQTCIQVVWNMDNPETSREGPLFCPECQILFPPDLELQIKSSLQRKTQDVFAGAPLLKESSQTSPSVIMCDQCIGKTEVAVKSCLTCDASLCSAHTLLHQQREALRGHSIIEVTEDLISFKCKEHGEGLKLFCQEDQVAVCCLCVAVGSHKKHQAVTLQEACSEFKKVLETNKSLLLLRKHLAKSALQDLEPLFSELSKNAEAYRVRIVEKYSQIKAHIEKDQKLMLAILETEEIYTSKWLSWRSESLKCHVNDINAALRSSQTLLEEENDVRFLQHFKKHGLGSQGDLPFVSVIEQEYSALDKMKTVEQLVDNLEDVVFQSTQRLWSSLSAISLDPETAHPELEVSADRLEVHWSKKPTPERKQKTNISSQYSVRAKERFSSGSHYWEVAVWKKPFWLIGLSYGSASGDQDSEHCNGDFDNAFCYIYHGNGKYLICQDSNEKQLAVRKTIQKLGVCVDIQKGNVSFYDGDTLALLHSFCVDFSGPVYPIFNPCIDIHGQNSQPLAIVHLRNTNIPQSPS</sequence>
<evidence type="ECO:0000313" key="10">
    <source>
        <dbReference type="Proteomes" id="UP000515129"/>
    </source>
</evidence>
<dbReference type="InterPro" id="IPR051051">
    <property type="entry name" value="E3_ubiq-ligase_TRIM/RNF"/>
</dbReference>
<dbReference type="SUPFAM" id="SSF57850">
    <property type="entry name" value="RING/U-box"/>
    <property type="match status" value="1"/>
</dbReference>
<dbReference type="PANTHER" id="PTHR25465">
    <property type="entry name" value="B-BOX DOMAIN CONTAINING"/>
    <property type="match status" value="1"/>
</dbReference>
<dbReference type="InterPro" id="IPR001870">
    <property type="entry name" value="B30.2/SPRY"/>
</dbReference>
<keyword evidence="3 6" id="KW-0863">Zinc-finger</keyword>
<evidence type="ECO:0000256" key="5">
    <source>
        <dbReference type="ARBA" id="ARBA00022859"/>
    </source>
</evidence>
<reference evidence="11" key="1">
    <citation type="submission" date="2025-08" db="UniProtKB">
        <authorList>
            <consortium name="RefSeq"/>
        </authorList>
    </citation>
    <scope>IDENTIFICATION</scope>
    <source>
        <strain evidence="11">Wakin</strain>
        <tissue evidence="11">Muscle</tissue>
    </source>
</reference>
<evidence type="ECO:0000313" key="11">
    <source>
        <dbReference type="RefSeq" id="XP_026080757.1"/>
    </source>
</evidence>
<dbReference type="Gene3D" id="3.30.160.60">
    <property type="entry name" value="Classic Zinc Finger"/>
    <property type="match status" value="1"/>
</dbReference>
<feature type="domain" description="RING-type" evidence="7">
    <location>
        <begin position="10"/>
        <end position="57"/>
    </location>
</feature>
<dbReference type="Pfam" id="PF00622">
    <property type="entry name" value="SPRY"/>
    <property type="match status" value="1"/>
</dbReference>
<evidence type="ECO:0000259" key="8">
    <source>
        <dbReference type="PROSITE" id="PS50119"/>
    </source>
</evidence>
<keyword evidence="2" id="KW-0479">Metal-binding</keyword>
<dbReference type="SMART" id="SM00184">
    <property type="entry name" value="RING"/>
    <property type="match status" value="1"/>
</dbReference>
<dbReference type="Gene3D" id="2.60.120.920">
    <property type="match status" value="1"/>
</dbReference>
<dbReference type="Proteomes" id="UP000515129">
    <property type="component" value="Chromosome 38"/>
</dbReference>
<keyword evidence="5" id="KW-0391">Immunity</keyword>
<dbReference type="Pfam" id="PF00643">
    <property type="entry name" value="zf-B_box"/>
    <property type="match status" value="1"/>
</dbReference>
<feature type="domain" description="B30.2/SPRY" evidence="9">
    <location>
        <begin position="342"/>
        <end position="539"/>
    </location>
</feature>
<name>A0A6P6LAI2_CARAU</name>
<dbReference type="RefSeq" id="XP_026080757.1">
    <property type="nucleotide sequence ID" value="XM_026224972.1"/>
</dbReference>
<evidence type="ECO:0000256" key="6">
    <source>
        <dbReference type="PROSITE-ProRule" id="PRU00024"/>
    </source>
</evidence>
<evidence type="ECO:0000256" key="3">
    <source>
        <dbReference type="ARBA" id="ARBA00022771"/>
    </source>
</evidence>
<dbReference type="InterPro" id="IPR013083">
    <property type="entry name" value="Znf_RING/FYVE/PHD"/>
</dbReference>
<dbReference type="AlphaFoldDB" id="A0A6P6LAI2"/>
<keyword evidence="4" id="KW-0862">Zinc</keyword>
<dbReference type="InterPro" id="IPR043136">
    <property type="entry name" value="B30.2/SPRY_sf"/>
</dbReference>
<dbReference type="GeneID" id="113057549"/>
<dbReference type="PROSITE" id="PS50119">
    <property type="entry name" value="ZF_BBOX"/>
    <property type="match status" value="1"/>
</dbReference>
<protein>
    <submittedName>
        <fullName evidence="11">E3 ubiquitin-protein ligase TRIM41</fullName>
    </submittedName>
</protein>
<dbReference type="Pfam" id="PF13445">
    <property type="entry name" value="zf-RING_UBOX"/>
    <property type="match status" value="1"/>
</dbReference>
<dbReference type="GO" id="GO:0008270">
    <property type="term" value="F:zinc ion binding"/>
    <property type="evidence" value="ECO:0007669"/>
    <property type="project" value="UniProtKB-KW"/>
</dbReference>
<evidence type="ECO:0000259" key="7">
    <source>
        <dbReference type="PROSITE" id="PS50089"/>
    </source>
</evidence>
<dbReference type="SMART" id="SM00336">
    <property type="entry name" value="BBOX"/>
    <property type="match status" value="2"/>
</dbReference>
<dbReference type="CDD" id="cd19769">
    <property type="entry name" value="Bbox2_TRIM16-like"/>
    <property type="match status" value="1"/>
</dbReference>
<dbReference type="OrthoDB" id="426657at2759"/>
<feature type="domain" description="B box-type" evidence="8">
    <location>
        <begin position="151"/>
        <end position="187"/>
    </location>
</feature>
<dbReference type="InterPro" id="IPR013320">
    <property type="entry name" value="ConA-like_dom_sf"/>
</dbReference>
<dbReference type="SUPFAM" id="SSF49899">
    <property type="entry name" value="Concanavalin A-like lectins/glucanases"/>
    <property type="match status" value="1"/>
</dbReference>
<proteinExistence type="predicted"/>
<evidence type="ECO:0000256" key="4">
    <source>
        <dbReference type="ARBA" id="ARBA00022833"/>
    </source>
</evidence>
<dbReference type="InterPro" id="IPR001841">
    <property type="entry name" value="Znf_RING"/>
</dbReference>
<dbReference type="InterPro" id="IPR027370">
    <property type="entry name" value="Znf-RING_euk"/>
</dbReference>
<dbReference type="SUPFAM" id="SSF57845">
    <property type="entry name" value="B-box zinc-binding domain"/>
    <property type="match status" value="1"/>
</dbReference>
<accession>A0A6P6LAI2</accession>
<dbReference type="InterPro" id="IPR003877">
    <property type="entry name" value="SPRY_dom"/>
</dbReference>
<dbReference type="PRINTS" id="PR01407">
    <property type="entry name" value="BUTYPHLNCDUF"/>
</dbReference>
<gene>
    <name evidence="11" type="primary">LOC113057549</name>
</gene>
<organism evidence="10 11">
    <name type="scientific">Carassius auratus</name>
    <name type="common">Goldfish</name>
    <dbReference type="NCBI Taxonomy" id="7957"/>
    <lineage>
        <taxon>Eukaryota</taxon>
        <taxon>Metazoa</taxon>
        <taxon>Chordata</taxon>
        <taxon>Craniata</taxon>
        <taxon>Vertebrata</taxon>
        <taxon>Euteleostomi</taxon>
        <taxon>Actinopterygii</taxon>
        <taxon>Neopterygii</taxon>
        <taxon>Teleostei</taxon>
        <taxon>Ostariophysi</taxon>
        <taxon>Cypriniformes</taxon>
        <taxon>Cyprinidae</taxon>
        <taxon>Cyprininae</taxon>
        <taxon>Carassius</taxon>
    </lineage>
</organism>
<evidence type="ECO:0000256" key="1">
    <source>
        <dbReference type="ARBA" id="ARBA00022588"/>
    </source>
</evidence>
<dbReference type="InterPro" id="IPR000315">
    <property type="entry name" value="Znf_B-box"/>
</dbReference>
<dbReference type="PANTHER" id="PTHR25465:SF31">
    <property type="entry name" value="RING-TYPE DOMAIN-CONTAINING PROTEIN"/>
    <property type="match status" value="1"/>
</dbReference>
<keyword evidence="1" id="KW-0399">Innate immunity</keyword>